<dbReference type="SUPFAM" id="SSF54277">
    <property type="entry name" value="CAD &amp; PB1 domains"/>
    <property type="match status" value="1"/>
</dbReference>
<proteinExistence type="predicted"/>
<dbReference type="Pfam" id="PF00564">
    <property type="entry name" value="PB1"/>
    <property type="match status" value="1"/>
</dbReference>
<reference evidence="2 3" key="1">
    <citation type="journal article" date="2019" name="G3 (Bethesda)">
        <title>Sequencing of a Wild Apple (Malus baccata) Genome Unravels the Differences Between Cultivated and Wild Apple Species Regarding Disease Resistance and Cold Tolerance.</title>
        <authorList>
            <person name="Chen X."/>
        </authorList>
    </citation>
    <scope>NUCLEOTIDE SEQUENCE [LARGE SCALE GENOMIC DNA]</scope>
    <source>
        <strain evidence="3">cv. Shandingzi</strain>
        <tissue evidence="2">Leaves</tissue>
    </source>
</reference>
<feature type="domain" description="PB1" evidence="1">
    <location>
        <begin position="3"/>
        <end position="54"/>
    </location>
</feature>
<evidence type="ECO:0000313" key="3">
    <source>
        <dbReference type="Proteomes" id="UP000315295"/>
    </source>
</evidence>
<name>A0A540NCQ6_MALBA</name>
<comment type="caution">
    <text evidence="2">The sequence shown here is derived from an EMBL/GenBank/DDBJ whole genome shotgun (WGS) entry which is preliminary data.</text>
</comment>
<accession>A0A540NCQ6</accession>
<dbReference type="PANTHER" id="PTHR31066">
    <property type="entry name" value="OS05G0427100 PROTEIN-RELATED"/>
    <property type="match status" value="1"/>
</dbReference>
<dbReference type="Proteomes" id="UP000315295">
    <property type="component" value="Unassembled WGS sequence"/>
</dbReference>
<dbReference type="InterPro" id="IPR053198">
    <property type="entry name" value="Gynoecium_Dev_Regulator"/>
</dbReference>
<sequence length="62" mass="6756">MVKLAKLCGYSIELRCPLPNGDLETLISVKSDEDLANIIEEYGRASSPSHPLKIIATSDVHC</sequence>
<keyword evidence="3" id="KW-1185">Reference proteome</keyword>
<gene>
    <name evidence="2" type="ORF">C1H46_005579</name>
</gene>
<dbReference type="AlphaFoldDB" id="A0A540NCQ6"/>
<evidence type="ECO:0000259" key="1">
    <source>
        <dbReference type="Pfam" id="PF00564"/>
    </source>
</evidence>
<evidence type="ECO:0000313" key="2">
    <source>
        <dbReference type="EMBL" id="TQE08808.1"/>
    </source>
</evidence>
<dbReference type="InterPro" id="IPR000270">
    <property type="entry name" value="PB1_dom"/>
</dbReference>
<dbReference type="EMBL" id="VIEB01000065">
    <property type="protein sequence ID" value="TQE08808.1"/>
    <property type="molecule type" value="Genomic_DNA"/>
</dbReference>
<protein>
    <recommendedName>
        <fullName evidence="1">PB1 domain-containing protein</fullName>
    </recommendedName>
</protein>
<dbReference type="STRING" id="106549.A0A540NCQ6"/>
<organism evidence="2 3">
    <name type="scientific">Malus baccata</name>
    <name type="common">Siberian crab apple</name>
    <name type="synonym">Pyrus baccata</name>
    <dbReference type="NCBI Taxonomy" id="106549"/>
    <lineage>
        <taxon>Eukaryota</taxon>
        <taxon>Viridiplantae</taxon>
        <taxon>Streptophyta</taxon>
        <taxon>Embryophyta</taxon>
        <taxon>Tracheophyta</taxon>
        <taxon>Spermatophyta</taxon>
        <taxon>Magnoliopsida</taxon>
        <taxon>eudicotyledons</taxon>
        <taxon>Gunneridae</taxon>
        <taxon>Pentapetalae</taxon>
        <taxon>rosids</taxon>
        <taxon>fabids</taxon>
        <taxon>Rosales</taxon>
        <taxon>Rosaceae</taxon>
        <taxon>Amygdaloideae</taxon>
        <taxon>Maleae</taxon>
        <taxon>Malus</taxon>
    </lineage>
</organism>
<dbReference type="PANTHER" id="PTHR31066:SF66">
    <property type="entry name" value="PB1 DOMAIN-CONTAINING PROTEIN"/>
    <property type="match status" value="1"/>
</dbReference>